<protein>
    <submittedName>
        <fullName evidence="1">Uncharacterized protein</fullName>
    </submittedName>
</protein>
<sequence length="100" mass="10776">MWPLSYIISLTNSFGILRHEENSDEPGGEAAPEVSGYLTSPVVLMVGSSNKIMAFGNGSVEISKALFPDLQRQSLKVSIVVDGGEINGDDVQRFFNESAI</sequence>
<name>A0A0G1K3W7_9BACT</name>
<evidence type="ECO:0000313" key="1">
    <source>
        <dbReference type="EMBL" id="KKT50957.1"/>
    </source>
</evidence>
<accession>A0A0G1K3W7</accession>
<dbReference type="Proteomes" id="UP000034006">
    <property type="component" value="Unassembled WGS sequence"/>
</dbReference>
<dbReference type="EMBL" id="LCIH01000021">
    <property type="protein sequence ID" value="KKT50957.1"/>
    <property type="molecule type" value="Genomic_DNA"/>
</dbReference>
<comment type="caution">
    <text evidence="1">The sequence shown here is derived from an EMBL/GenBank/DDBJ whole genome shotgun (WGS) entry which is preliminary data.</text>
</comment>
<dbReference type="AlphaFoldDB" id="A0A0G1K3W7"/>
<organism evidence="1 2">
    <name type="scientific">Candidatus Collierbacteria bacterium GW2011_GWB2_44_22</name>
    <dbReference type="NCBI Taxonomy" id="1618387"/>
    <lineage>
        <taxon>Bacteria</taxon>
        <taxon>Candidatus Collieribacteriota</taxon>
    </lineage>
</organism>
<evidence type="ECO:0000313" key="2">
    <source>
        <dbReference type="Proteomes" id="UP000034006"/>
    </source>
</evidence>
<gene>
    <name evidence="1" type="ORF">UW44_C0021G0003</name>
</gene>
<reference evidence="1 2" key="1">
    <citation type="journal article" date="2015" name="Nature">
        <title>rRNA introns, odd ribosomes, and small enigmatic genomes across a large radiation of phyla.</title>
        <authorList>
            <person name="Brown C.T."/>
            <person name="Hug L.A."/>
            <person name="Thomas B.C."/>
            <person name="Sharon I."/>
            <person name="Castelle C.J."/>
            <person name="Singh A."/>
            <person name="Wilkins M.J."/>
            <person name="Williams K.H."/>
            <person name="Banfield J.F."/>
        </authorList>
    </citation>
    <scope>NUCLEOTIDE SEQUENCE [LARGE SCALE GENOMIC DNA]</scope>
</reference>
<proteinExistence type="predicted"/>